<reference evidence="4 5" key="1">
    <citation type="submission" date="2024-08" db="EMBL/GenBank/DDBJ databases">
        <title>Gnathostoma spinigerum genome.</title>
        <authorList>
            <person name="Gonzalez-Bertolin B."/>
            <person name="Monzon S."/>
            <person name="Zaballos A."/>
            <person name="Jimenez P."/>
            <person name="Dekumyoy P."/>
            <person name="Varona S."/>
            <person name="Cuesta I."/>
            <person name="Sumanam S."/>
            <person name="Adisakwattana P."/>
            <person name="Gasser R.B."/>
            <person name="Hernandez-Gonzalez A."/>
            <person name="Young N.D."/>
            <person name="Perteguer M.J."/>
        </authorList>
    </citation>
    <scope>NUCLEOTIDE SEQUENCE [LARGE SCALE GENOMIC DNA]</scope>
    <source>
        <strain evidence="4">AL3</strain>
        <tissue evidence="4">Liver</tissue>
    </source>
</reference>
<keyword evidence="5" id="KW-1185">Reference proteome</keyword>
<protein>
    <recommendedName>
        <fullName evidence="6">E3 ubiquitin-protein ligase UBR4</fullName>
    </recommendedName>
</protein>
<dbReference type="InterPro" id="IPR025704">
    <property type="entry name" value="E3_Ub_ligase_UBR4_C"/>
</dbReference>
<feature type="region of interest" description="Disordered" evidence="1">
    <location>
        <begin position="310"/>
        <end position="392"/>
    </location>
</feature>
<dbReference type="InterPro" id="IPR056530">
    <property type="entry name" value="UBR4-like_dom"/>
</dbReference>
<comment type="caution">
    <text evidence="4">The sequence shown here is derived from an EMBL/GenBank/DDBJ whole genome shotgun (WGS) entry which is preliminary data.</text>
</comment>
<organism evidence="4 5">
    <name type="scientific">Gnathostoma spinigerum</name>
    <dbReference type="NCBI Taxonomy" id="75299"/>
    <lineage>
        <taxon>Eukaryota</taxon>
        <taxon>Metazoa</taxon>
        <taxon>Ecdysozoa</taxon>
        <taxon>Nematoda</taxon>
        <taxon>Chromadorea</taxon>
        <taxon>Rhabditida</taxon>
        <taxon>Spirurina</taxon>
        <taxon>Gnathostomatomorpha</taxon>
        <taxon>Gnathostomatoidea</taxon>
        <taxon>Gnathostomatidae</taxon>
        <taxon>Gnathostoma</taxon>
    </lineage>
</organism>
<dbReference type="InterPro" id="IPR045189">
    <property type="entry name" value="UBR4-like"/>
</dbReference>
<evidence type="ECO:0000313" key="4">
    <source>
        <dbReference type="EMBL" id="MFH4977697.1"/>
    </source>
</evidence>
<dbReference type="PANTHER" id="PTHR21725:SF1">
    <property type="entry name" value="E3 UBIQUITIN-PROTEIN LIGASE UBR4"/>
    <property type="match status" value="1"/>
</dbReference>
<dbReference type="Pfam" id="PF24079">
    <property type="entry name" value="UBR4"/>
    <property type="match status" value="1"/>
</dbReference>
<proteinExistence type="predicted"/>
<dbReference type="Pfam" id="PF13764">
    <property type="entry name" value="E3_UbLigase_R4"/>
    <property type="match status" value="1"/>
</dbReference>
<gene>
    <name evidence="4" type="ORF">AB6A40_004406</name>
</gene>
<evidence type="ECO:0000259" key="3">
    <source>
        <dbReference type="Pfam" id="PF24079"/>
    </source>
</evidence>
<dbReference type="Proteomes" id="UP001608902">
    <property type="component" value="Unassembled WGS sequence"/>
</dbReference>
<dbReference type="PANTHER" id="PTHR21725">
    <property type="entry name" value="E3 UBIQUITIN-PROTEIN LIGASE UBR4"/>
    <property type="match status" value="1"/>
</dbReference>
<sequence length="1764" mass="198153">MDNADTLLFLSLSEYKDKNKLDYTLMSVFAVQLKQILIKRTRHFHSYIRRYFCDVEAFLSFLYNQVKMHPENNDVQLEFFLLTCCAYMAAKSPKTDEIAKLIADILFIEDIVLANRCKTWLSLIVSTYCCISQRSHQILFAGPHDQFPVIAMNEMSSSTTADISKSNKAIPSAGPSFLTPAIVDELSKALWNECEAKNERNLSSGKLTPLEAFNKENEWVGRLLVYLMQQLDVTMCRGMHCIAPAQTIVSLMSQHSASQLTQVVKFLISGLDFSSLQLAQTPESERHHLMLRLIGVILAQSTGRGAVKVDNTPEESVLTGEVDVDDAASETPVEASAEEATSGTSRSVVDDDNADEEEEESEREEVLATIQNETSSSSRDATPVRNEGTLITPEDTAHATTPVVITGVVSPYAELAHQMATQLKNFGAIEYCYNILDSLYLYWKSYSNDTERTKELPLSSISPECLPDLSPLFSDRVVAPSTNVFESLKALVTEVGLKLPYQMKKVLRSELELSEKWRTLLCQYISLDSSVNRRLARKLLLLICDSDKVRYRQVRDEYSIASVIRHLKETTSGRRSLEYMELSEVIQQLKSIQNTIEHHNNVWRKICQHELTWLLDLAAKLPDIASSAVLNLILSAVRTAEEESCDDQLCCALADILLGDNETFTVLRRLIARFLMGENEARRWMIHSLLRSALQLASRPYQLKFINYLYNIVWPQAIHMGRQGAQLVDLLAYYLPRFQNRDELKRVYEEASSFIDISYDMLSARKNSVILTKLSEVVGAPDESVISGCPCLICAERDEAHEPTKLSAIKLDSRFTTSAQMIKLMGHFEISHVIIRLADIKRSKMVKRVKLYYCNKTLESAVDLKNRSDLWEKAADIKVNQEETEIDIQLPIPIVTCNLVIEMAEFYETSASGEPGNPEVVHCPRCSTSVPPNPGICSNCGENVFQCVKCRAINYDEKEPFLCNSCGFCKYARLESTIVGRSMLSVQSIEDDADRKAVETQMKALLKDIESTRCELSIVHKFMEKCCWESDPGIRPSMLLQHVTSEALTQFMASMRLDEGVSLSSLYKLAETIQGELQGQTRQLIALRSEASRYDFEVNDSMNSEVLFATGCYSSSDQCVGCISTLVVHCITLIEAICSNNSLMEEIIGESFLFSRLVVGCSLGWKISQAVQSLMWNLSETSEEATYKICTLVEQGALPAHLLSKSILSGNFRFWEQKLRCLIRMSVAGSNETSEVDLHAISALLKLCFPKASLHRFDGLSATTSAFPCAPSAGKPDQAVRTKHIFSEEEGETMTCETREAPEALFDPASLSCKEDIVESGENTAANYRNESETISSLSQTISVPSTSAIQENGMDSVMDKDNSKVLPYASFLDQLTDKADGDSIPRVVELITSHTDKSLTQHWLRGDFLWSEYDEVVAMLKKDGSEDKVDCASSAISFIRSCCKCAENKESTEDIVDQWLTHCMFSPISSVRFATYRLLIALCYRLRDDGTYELGSPIDIAHVLKKALLWLDQVRKISADSIDEYFSFLRSLIAMPGMRQILTSQPILLHIDVVRRMAIESVDLKTAETKGIAGDLSLGRHAKLFLNILKTFLSNDETGWCLLVRSCQTLLPYILRTRSNFTVISLHRTSYVEECAADLDVLIIRIAMKCPILTLRNLVKYIHMNEDDLRVQTYLVKMISSIVHPVVKKDEDFLIQLDKHQLQEDYLQGRMCGNPYKSSDSGMGPLMRDVKNKICRDCELVSLLDDDNGMEVTVSFSSGFPSC</sequence>
<feature type="domain" description="E3 ubiquitin-protein ligase UBR4-like" evidence="3">
    <location>
        <begin position="974"/>
        <end position="1095"/>
    </location>
</feature>
<feature type="domain" description="E3 ubiquitin ligase UBR4 C-terminal" evidence="2">
    <location>
        <begin position="1712"/>
        <end position="1755"/>
    </location>
</feature>
<evidence type="ECO:0008006" key="6">
    <source>
        <dbReference type="Google" id="ProtNLM"/>
    </source>
</evidence>
<evidence type="ECO:0000256" key="1">
    <source>
        <dbReference type="SAM" id="MobiDB-lite"/>
    </source>
</evidence>
<evidence type="ECO:0000259" key="2">
    <source>
        <dbReference type="Pfam" id="PF13764"/>
    </source>
</evidence>
<accession>A0ABD6EEK0</accession>
<dbReference type="EMBL" id="JBGFUD010002523">
    <property type="protein sequence ID" value="MFH4977697.1"/>
    <property type="molecule type" value="Genomic_DNA"/>
</dbReference>
<feature type="compositionally biased region" description="Acidic residues" evidence="1">
    <location>
        <begin position="350"/>
        <end position="363"/>
    </location>
</feature>
<evidence type="ECO:0000313" key="5">
    <source>
        <dbReference type="Proteomes" id="UP001608902"/>
    </source>
</evidence>
<feature type="compositionally biased region" description="Polar residues" evidence="1">
    <location>
        <begin position="369"/>
        <end position="380"/>
    </location>
</feature>
<name>A0ABD6EEK0_9BILA</name>